<feature type="non-terminal residue" evidence="2">
    <location>
        <position position="1"/>
    </location>
</feature>
<dbReference type="EMBL" id="CAJVPL010012614">
    <property type="protein sequence ID" value="CAG8686869.1"/>
    <property type="molecule type" value="Genomic_DNA"/>
</dbReference>
<dbReference type="PROSITE" id="PS50165">
    <property type="entry name" value="UVRC"/>
    <property type="match status" value="2"/>
</dbReference>
<dbReference type="OrthoDB" id="2440029at2759"/>
<sequence length="349" mass="40597">SHYYPYLEITSGENPRYKVVRKINLTSPNEYYGPFPDGSKAHEILQLLERLFPLAKLVAKSYYENIKKEVRKFFQGQTQEIKKKIKNSLRKNITNLAFEIAQKEKKILDNIDFFTSKQNIEFLKGENCDFLGIHQQENVLAFYLLIYRYGKLVATDEAAFPIWGNQEEVCETYLYQFYQKNLPPQTLYISEKLPSLELLAEEFKFFLKSPQRGRKKEVINLAQQNAQQDVVAGFLVFINGEINLAKSKLYKLKESEQASDLSRIKTACRIHYQKYSPGTLPDLIIVDGGKEQMKVVQKTLNELELKTVVIGLAKDEKHRTAKIITNKPKELDFGKNERIKNFLTNCQEE</sequence>
<comment type="caution">
    <text evidence="2">The sequence shown here is derived from an EMBL/GenBank/DDBJ whole genome shotgun (WGS) entry which is preliminary data.</text>
</comment>
<dbReference type="GO" id="GO:0006974">
    <property type="term" value="P:DNA damage response"/>
    <property type="evidence" value="ECO:0007669"/>
    <property type="project" value="TreeGrafter"/>
</dbReference>
<evidence type="ECO:0000313" key="3">
    <source>
        <dbReference type="Proteomes" id="UP000789831"/>
    </source>
</evidence>
<protein>
    <submittedName>
        <fullName evidence="2">9303_t:CDS:1</fullName>
    </submittedName>
</protein>
<name>A0A9N9ES23_9GLOM</name>
<feature type="domain" description="UvrC family homology region profile" evidence="1">
    <location>
        <begin position="130"/>
        <end position="228"/>
    </location>
</feature>
<dbReference type="GO" id="GO:0009380">
    <property type="term" value="C:excinuclease repair complex"/>
    <property type="evidence" value="ECO:0007669"/>
    <property type="project" value="TreeGrafter"/>
</dbReference>
<organism evidence="2 3">
    <name type="scientific">Ambispora gerdemannii</name>
    <dbReference type="NCBI Taxonomy" id="144530"/>
    <lineage>
        <taxon>Eukaryota</taxon>
        <taxon>Fungi</taxon>
        <taxon>Fungi incertae sedis</taxon>
        <taxon>Mucoromycota</taxon>
        <taxon>Glomeromycotina</taxon>
        <taxon>Glomeromycetes</taxon>
        <taxon>Archaeosporales</taxon>
        <taxon>Ambisporaceae</taxon>
        <taxon>Ambispora</taxon>
    </lineage>
</organism>
<dbReference type="InterPro" id="IPR050066">
    <property type="entry name" value="UvrABC_protein_C"/>
</dbReference>
<dbReference type="PANTHER" id="PTHR30562:SF1">
    <property type="entry name" value="UVRABC SYSTEM PROTEIN C"/>
    <property type="match status" value="1"/>
</dbReference>
<dbReference type="Gene3D" id="3.30.420.340">
    <property type="entry name" value="UvrC, RNAse H endonuclease domain"/>
    <property type="match status" value="1"/>
</dbReference>
<dbReference type="PANTHER" id="PTHR30562">
    <property type="entry name" value="UVRC/OXIDOREDUCTASE"/>
    <property type="match status" value="1"/>
</dbReference>
<accession>A0A9N9ES23</accession>
<dbReference type="InterPro" id="IPR001162">
    <property type="entry name" value="UvrC_RNase_H_dom"/>
</dbReference>
<proteinExistence type="predicted"/>
<dbReference type="Proteomes" id="UP000789831">
    <property type="component" value="Unassembled WGS sequence"/>
</dbReference>
<dbReference type="Pfam" id="PF08459">
    <property type="entry name" value="UvrC_RNaseH_dom"/>
    <property type="match status" value="1"/>
</dbReference>
<feature type="non-terminal residue" evidence="2">
    <location>
        <position position="349"/>
    </location>
</feature>
<reference evidence="2" key="1">
    <citation type="submission" date="2021-06" db="EMBL/GenBank/DDBJ databases">
        <authorList>
            <person name="Kallberg Y."/>
            <person name="Tangrot J."/>
            <person name="Rosling A."/>
        </authorList>
    </citation>
    <scope>NUCLEOTIDE SEQUENCE</scope>
    <source>
        <strain evidence="2">MT106</strain>
    </source>
</reference>
<dbReference type="InterPro" id="IPR038476">
    <property type="entry name" value="UvrC_RNase_H_dom_sf"/>
</dbReference>
<feature type="domain" description="UvrC family homology region profile" evidence="1">
    <location>
        <begin position="229"/>
        <end position="300"/>
    </location>
</feature>
<keyword evidence="3" id="KW-1185">Reference proteome</keyword>
<evidence type="ECO:0000313" key="2">
    <source>
        <dbReference type="EMBL" id="CAG8686869.1"/>
    </source>
</evidence>
<dbReference type="GO" id="GO:0009381">
    <property type="term" value="F:excinuclease ABC activity"/>
    <property type="evidence" value="ECO:0007669"/>
    <property type="project" value="InterPro"/>
</dbReference>
<dbReference type="AlphaFoldDB" id="A0A9N9ES23"/>
<evidence type="ECO:0000259" key="1">
    <source>
        <dbReference type="PROSITE" id="PS50165"/>
    </source>
</evidence>
<gene>
    <name evidence="2" type="ORF">AGERDE_LOCUS12941</name>
</gene>